<dbReference type="AlphaFoldDB" id="M6W149"/>
<protein>
    <submittedName>
        <fullName evidence="1">Uncharacterized protein</fullName>
    </submittedName>
</protein>
<dbReference type="Proteomes" id="UP000012149">
    <property type="component" value="Unassembled WGS sequence"/>
</dbReference>
<name>M6W149_9LEPT</name>
<evidence type="ECO:0000313" key="2">
    <source>
        <dbReference type="Proteomes" id="UP000012149"/>
    </source>
</evidence>
<accession>M6W149</accession>
<comment type="caution">
    <text evidence="1">The sequence shown here is derived from an EMBL/GenBank/DDBJ whole genome shotgun (WGS) entry which is preliminary data.</text>
</comment>
<organism evidence="1 2">
    <name type="scientific">Leptospira santarosai str. CBC1416</name>
    <dbReference type="NCBI Taxonomy" id="1193059"/>
    <lineage>
        <taxon>Bacteria</taxon>
        <taxon>Pseudomonadati</taxon>
        <taxon>Spirochaetota</taxon>
        <taxon>Spirochaetia</taxon>
        <taxon>Leptospirales</taxon>
        <taxon>Leptospiraceae</taxon>
        <taxon>Leptospira</taxon>
    </lineage>
</organism>
<sequence length="66" mass="7353">MHPEIRGTKVSNVFSVFMDFIGKIVSTGLKKTAFNFAHKNSVVEDKRLCCGDISLTKDKIANSYLT</sequence>
<gene>
    <name evidence="1" type="ORF">LEP1GSC161_2821</name>
</gene>
<evidence type="ECO:0000313" key="1">
    <source>
        <dbReference type="EMBL" id="EMO58999.1"/>
    </source>
</evidence>
<dbReference type="EMBL" id="AKWE02000050">
    <property type="protein sequence ID" value="EMO58999.1"/>
    <property type="molecule type" value="Genomic_DNA"/>
</dbReference>
<proteinExistence type="predicted"/>
<reference evidence="1 2" key="1">
    <citation type="submission" date="2013-01" db="EMBL/GenBank/DDBJ databases">
        <authorList>
            <person name="Harkins D.M."/>
            <person name="Durkin A.S."/>
            <person name="Brinkac L.M."/>
            <person name="Haft D.H."/>
            <person name="Selengut J.D."/>
            <person name="Sanka R."/>
            <person name="DePew J."/>
            <person name="Purushe J."/>
            <person name="Matthias M.A."/>
            <person name="Vinetz J.M."/>
            <person name="Sutton G.G."/>
            <person name="Nierman W.C."/>
            <person name="Fouts D.E."/>
        </authorList>
    </citation>
    <scope>NUCLEOTIDE SEQUENCE [LARGE SCALE GENOMIC DNA]</scope>
    <source>
        <strain evidence="1 2">CBC1416</strain>
    </source>
</reference>